<evidence type="ECO:0000313" key="3">
    <source>
        <dbReference type="Proteomes" id="UP000053235"/>
    </source>
</evidence>
<dbReference type="STRING" id="388408.LAX5112_00824"/>
<dbReference type="RefSeq" id="WP_082428904.1">
    <property type="nucleotide sequence ID" value="NZ_CXWD01000003.1"/>
</dbReference>
<dbReference type="InterPro" id="IPR010419">
    <property type="entry name" value="CO_DH_gsu"/>
</dbReference>
<dbReference type="OrthoDB" id="9787428at2"/>
<dbReference type="Proteomes" id="UP000053235">
    <property type="component" value="Unassembled WGS sequence"/>
</dbReference>
<feature type="region of interest" description="Disordered" evidence="1">
    <location>
        <begin position="144"/>
        <end position="191"/>
    </location>
</feature>
<dbReference type="PANTHER" id="PTHR38588:SF1">
    <property type="entry name" value="BLL0334 PROTEIN"/>
    <property type="match status" value="1"/>
</dbReference>
<accession>A0A0M6ZT77</accession>
<evidence type="ECO:0000256" key="1">
    <source>
        <dbReference type="SAM" id="MobiDB-lite"/>
    </source>
</evidence>
<proteinExistence type="predicted"/>
<keyword evidence="3" id="KW-1185">Reference proteome</keyword>
<organism evidence="2 3">
    <name type="scientific">Roseibium alexandrii</name>
    <dbReference type="NCBI Taxonomy" id="388408"/>
    <lineage>
        <taxon>Bacteria</taxon>
        <taxon>Pseudomonadati</taxon>
        <taxon>Pseudomonadota</taxon>
        <taxon>Alphaproteobacteria</taxon>
        <taxon>Hyphomicrobiales</taxon>
        <taxon>Stappiaceae</taxon>
        <taxon>Roseibium</taxon>
    </lineage>
</organism>
<gene>
    <name evidence="2" type="ORF">LAX5112_00824</name>
</gene>
<dbReference type="EMBL" id="CXWD01000003">
    <property type="protein sequence ID" value="CTQ65975.1"/>
    <property type="molecule type" value="Genomic_DNA"/>
</dbReference>
<dbReference type="Gene3D" id="3.30.530.20">
    <property type="match status" value="1"/>
</dbReference>
<dbReference type="InterPro" id="IPR023393">
    <property type="entry name" value="START-like_dom_sf"/>
</dbReference>
<dbReference type="SUPFAM" id="SSF55961">
    <property type="entry name" value="Bet v1-like"/>
    <property type="match status" value="1"/>
</dbReference>
<name>A0A0M6ZT77_9HYPH</name>
<evidence type="ECO:0000313" key="2">
    <source>
        <dbReference type="EMBL" id="CTQ65975.1"/>
    </source>
</evidence>
<protein>
    <recommendedName>
        <fullName evidence="4">Carbon monoxide dehydrogenase subunit G</fullName>
    </recommendedName>
</protein>
<dbReference type="AlphaFoldDB" id="A0A0M6ZT77"/>
<evidence type="ECO:0008006" key="4">
    <source>
        <dbReference type="Google" id="ProtNLM"/>
    </source>
</evidence>
<dbReference type="Pfam" id="PF06240">
    <property type="entry name" value="COXG"/>
    <property type="match status" value="1"/>
</dbReference>
<sequence length="191" mass="20191">MQMTDSQRIEAPRETVWAALNDPEVLKASIPGCEELIKHSETELEAKVKLKVGPVKATFGGKVELLDLDPPNGYRIEGEGSGGVAGFARGGAKVQLEADGPDATILHYEVDAKVGGKLAQLGARLIDSTAKRLAGEFFTAFAEQVGPSVPEDAEESADALGDADASKEKKGWLGGLFRGKKTEETPQEAAE</sequence>
<dbReference type="PANTHER" id="PTHR38588">
    <property type="entry name" value="BLL0334 PROTEIN"/>
    <property type="match status" value="1"/>
</dbReference>
<dbReference type="CDD" id="cd05018">
    <property type="entry name" value="CoxG"/>
    <property type="match status" value="1"/>
</dbReference>
<reference evidence="3" key="1">
    <citation type="submission" date="2015-07" db="EMBL/GenBank/DDBJ databases">
        <authorList>
            <person name="Rodrigo-Torres Lidia"/>
            <person name="Arahal R.David."/>
        </authorList>
    </citation>
    <scope>NUCLEOTIDE SEQUENCE [LARGE SCALE GENOMIC DNA]</scope>
    <source>
        <strain evidence="3">CECT 5112</strain>
    </source>
</reference>